<accession>A0A3R8SZL7</accession>
<dbReference type="AlphaFoldDB" id="A0A3R8SZL7"/>
<evidence type="ECO:0000313" key="3">
    <source>
        <dbReference type="Proteomes" id="UP000269265"/>
    </source>
</evidence>
<dbReference type="GO" id="GO:0016020">
    <property type="term" value="C:membrane"/>
    <property type="evidence" value="ECO:0007669"/>
    <property type="project" value="TreeGrafter"/>
</dbReference>
<keyword evidence="3" id="KW-1185">Reference proteome</keyword>
<proteinExistence type="predicted"/>
<dbReference type="Proteomes" id="UP000269265">
    <property type="component" value="Unassembled WGS sequence"/>
</dbReference>
<gene>
    <name evidence="2" type="ORF">EIP75_19220</name>
</gene>
<dbReference type="PANTHER" id="PTHR43798:SF33">
    <property type="entry name" value="HYDROLASE, PUTATIVE (AFU_ORTHOLOGUE AFUA_2G14860)-RELATED"/>
    <property type="match status" value="1"/>
</dbReference>
<dbReference type="OrthoDB" id="8523637at2"/>
<dbReference type="Gene3D" id="3.40.50.1820">
    <property type="entry name" value="alpha/beta hydrolase"/>
    <property type="match status" value="1"/>
</dbReference>
<dbReference type="SUPFAM" id="SSF53474">
    <property type="entry name" value="alpha/beta-Hydrolases"/>
    <property type="match status" value="1"/>
</dbReference>
<reference evidence="2 3" key="1">
    <citation type="submission" date="2018-12" db="EMBL/GenBank/DDBJ databases">
        <title>The whole draft genome of Aquabacterium sp. SJQ9.</title>
        <authorList>
            <person name="Sun L."/>
            <person name="Gao X."/>
            <person name="Chen W."/>
            <person name="Huang K."/>
        </authorList>
    </citation>
    <scope>NUCLEOTIDE SEQUENCE [LARGE SCALE GENOMIC DNA]</scope>
    <source>
        <strain evidence="2 3">SJQ9</strain>
    </source>
</reference>
<dbReference type="RefSeq" id="WP_125244908.1">
    <property type="nucleotide sequence ID" value="NZ_RSED01000019.1"/>
</dbReference>
<dbReference type="Pfam" id="PF12697">
    <property type="entry name" value="Abhydrolase_6"/>
    <property type="match status" value="1"/>
</dbReference>
<dbReference type="InterPro" id="IPR050266">
    <property type="entry name" value="AB_hydrolase_sf"/>
</dbReference>
<comment type="caution">
    <text evidence="2">The sequence shown here is derived from an EMBL/GenBank/DDBJ whole genome shotgun (WGS) entry which is preliminary data.</text>
</comment>
<evidence type="ECO:0000313" key="2">
    <source>
        <dbReference type="EMBL" id="RRS02714.1"/>
    </source>
</evidence>
<feature type="domain" description="AB hydrolase-1" evidence="1">
    <location>
        <begin position="31"/>
        <end position="283"/>
    </location>
</feature>
<evidence type="ECO:0000259" key="1">
    <source>
        <dbReference type="Pfam" id="PF12697"/>
    </source>
</evidence>
<dbReference type="InterPro" id="IPR029058">
    <property type="entry name" value="AB_hydrolase_fold"/>
</dbReference>
<protein>
    <submittedName>
        <fullName evidence="2">Alpha/beta hydrolase</fullName>
    </submittedName>
</protein>
<name>A0A3R8SZL7_9BURK</name>
<dbReference type="PANTHER" id="PTHR43798">
    <property type="entry name" value="MONOACYLGLYCEROL LIPASE"/>
    <property type="match status" value="1"/>
</dbReference>
<keyword evidence="2" id="KW-0378">Hydrolase</keyword>
<dbReference type="InterPro" id="IPR000073">
    <property type="entry name" value="AB_hydrolase_1"/>
</dbReference>
<dbReference type="EMBL" id="RSED01000019">
    <property type="protein sequence ID" value="RRS02714.1"/>
    <property type="molecule type" value="Genomic_DNA"/>
</dbReference>
<dbReference type="GO" id="GO:0016787">
    <property type="term" value="F:hydrolase activity"/>
    <property type="evidence" value="ECO:0007669"/>
    <property type="project" value="UniProtKB-KW"/>
</dbReference>
<sequence length="292" mass="32229">MQLIAWSHDTRDGFTLRGWHTPPSGKPLIHFLHGNGFCGRTYEPMLKALSPHFDLWLSDAQGHGDSDAGERFVGWNRCAELAVDAFKHHLPLFGHVPTYGLGHSFGGVLTCLAMADHPRLFKRTVLLDPVLFSATMALGLTLAESTGLAKHTPLARAALRRRVHWPDRAAAMDGLRGRGTYKGWREDALQAFADHALKDMPDGGVELKCSPAREAAIFSSAPVGLWSSLRRVHTPTRLIHAHHTFPFVVSSAQLWSESNRAVSVQQVEGGHCFMQEHPEDAAEQVRAFLLAD</sequence>
<organism evidence="2 3">
    <name type="scientific">Aquabacterium soli</name>
    <dbReference type="NCBI Taxonomy" id="2493092"/>
    <lineage>
        <taxon>Bacteria</taxon>
        <taxon>Pseudomonadati</taxon>
        <taxon>Pseudomonadota</taxon>
        <taxon>Betaproteobacteria</taxon>
        <taxon>Burkholderiales</taxon>
        <taxon>Aquabacterium</taxon>
    </lineage>
</organism>